<evidence type="ECO:0000313" key="9">
    <source>
        <dbReference type="EMBL" id="CAD8508456.1"/>
    </source>
</evidence>
<evidence type="ECO:0008006" key="10">
    <source>
        <dbReference type="Google" id="ProtNLM"/>
    </source>
</evidence>
<evidence type="ECO:0000256" key="3">
    <source>
        <dbReference type="ARBA" id="ARBA00022692"/>
    </source>
</evidence>
<protein>
    <recommendedName>
        <fullName evidence="10">ADP,ATP carrier protein</fullName>
    </recommendedName>
</protein>
<feature type="repeat" description="Solcar" evidence="6">
    <location>
        <begin position="312"/>
        <end position="401"/>
    </location>
</feature>
<comment type="subcellular location">
    <subcellularLocation>
        <location evidence="1">Membrane</location>
        <topology evidence="1">Multi-pass membrane protein</topology>
    </subcellularLocation>
</comment>
<organism evidence="9">
    <name type="scientific">Hanusia phi</name>
    <dbReference type="NCBI Taxonomy" id="3032"/>
    <lineage>
        <taxon>Eukaryota</taxon>
        <taxon>Cryptophyceae</taxon>
        <taxon>Pyrenomonadales</taxon>
        <taxon>Geminigeraceae</taxon>
        <taxon>Hanusia</taxon>
    </lineage>
</organism>
<feature type="signal peptide" evidence="8">
    <location>
        <begin position="1"/>
        <end position="23"/>
    </location>
</feature>
<name>A0A7S0I1S3_9CRYP</name>
<dbReference type="PROSITE" id="PS50920">
    <property type="entry name" value="SOLCAR"/>
    <property type="match status" value="3"/>
</dbReference>
<dbReference type="PANTHER" id="PTHR24089">
    <property type="entry name" value="SOLUTE CARRIER FAMILY 25"/>
    <property type="match status" value="1"/>
</dbReference>
<accession>A0A7S0I1S3</accession>
<evidence type="ECO:0000256" key="5">
    <source>
        <dbReference type="ARBA" id="ARBA00023136"/>
    </source>
</evidence>
<evidence type="ECO:0000256" key="7">
    <source>
        <dbReference type="RuleBase" id="RU000488"/>
    </source>
</evidence>
<comment type="similarity">
    <text evidence="7">Belongs to the mitochondrial carrier (TC 2.A.29) family.</text>
</comment>
<keyword evidence="8" id="KW-0732">Signal</keyword>
<evidence type="ECO:0000256" key="1">
    <source>
        <dbReference type="ARBA" id="ARBA00004141"/>
    </source>
</evidence>
<feature type="repeat" description="Solcar" evidence="6">
    <location>
        <begin position="112"/>
        <end position="195"/>
    </location>
</feature>
<dbReference type="PRINTS" id="PR00926">
    <property type="entry name" value="MITOCARRIER"/>
</dbReference>
<dbReference type="SUPFAM" id="SSF103506">
    <property type="entry name" value="Mitochondrial carrier"/>
    <property type="match status" value="1"/>
</dbReference>
<reference evidence="9" key="1">
    <citation type="submission" date="2021-01" db="EMBL/GenBank/DDBJ databases">
        <authorList>
            <person name="Corre E."/>
            <person name="Pelletier E."/>
            <person name="Niang G."/>
            <person name="Scheremetjew M."/>
            <person name="Finn R."/>
            <person name="Kale V."/>
            <person name="Holt S."/>
            <person name="Cochrane G."/>
            <person name="Meng A."/>
            <person name="Brown T."/>
            <person name="Cohen L."/>
        </authorList>
    </citation>
    <scope>NUCLEOTIDE SEQUENCE</scope>
    <source>
        <strain evidence="9">CCMP325</strain>
    </source>
</reference>
<gene>
    <name evidence="9" type="ORF">HPHI1048_LOCUS23677</name>
</gene>
<evidence type="ECO:0000256" key="6">
    <source>
        <dbReference type="PROSITE-ProRule" id="PRU00282"/>
    </source>
</evidence>
<dbReference type="Pfam" id="PF00153">
    <property type="entry name" value="Mito_carr"/>
    <property type="match status" value="3"/>
</dbReference>
<dbReference type="InterPro" id="IPR002067">
    <property type="entry name" value="MCP"/>
</dbReference>
<evidence type="ECO:0000256" key="2">
    <source>
        <dbReference type="ARBA" id="ARBA00022448"/>
    </source>
</evidence>
<feature type="chain" id="PRO_5030984405" description="ADP,ATP carrier protein" evidence="8">
    <location>
        <begin position="24"/>
        <end position="405"/>
    </location>
</feature>
<dbReference type="AlphaFoldDB" id="A0A7S0I1S3"/>
<dbReference type="Gene3D" id="1.50.40.10">
    <property type="entry name" value="Mitochondrial carrier domain"/>
    <property type="match status" value="1"/>
</dbReference>
<dbReference type="EMBL" id="HBEO01034917">
    <property type="protein sequence ID" value="CAD8508456.1"/>
    <property type="molecule type" value="Transcribed_RNA"/>
</dbReference>
<evidence type="ECO:0000256" key="8">
    <source>
        <dbReference type="SAM" id="SignalP"/>
    </source>
</evidence>
<sequence>MVARGRKEVFFLHLLFCIGHAHSSGGVLAPTIKFRQNHDFLAAVQGHQAWAWVEGVTSSFTSRIGAAGQVKSPASGGGRSQSIESQVVSAEKFSDPFAALAKEKIRSLPAGQKTAILMIAGGIAGATAKTCVAPLERVKLLAQAGECRNGIVSAFQCVIEKEGFRGLWRGNTVNVLRMVPNKGVLHATNDLYKEVAASIAANVPAVAAAGMGMQHFLSGSLAGMTSVAATYPLDLIRTRMAGRLMTEGAIKTGVAGNTWWQTAVGVVEKEGLLGLYRGVSPTLIGAFPYEGIKFYSYAKFKEILPKDEDGKQNVGWKLVAGASAATVAHIVTYPMDTIRRRMQLQGAAGAQAIYKNALDCAVQMVKREGVRSLYRGLTATCIRGVPNTGIQFAVYEGLKSVLNIV</sequence>
<dbReference type="GO" id="GO:0016020">
    <property type="term" value="C:membrane"/>
    <property type="evidence" value="ECO:0007669"/>
    <property type="project" value="UniProtKB-SubCell"/>
</dbReference>
<feature type="repeat" description="Solcar" evidence="6">
    <location>
        <begin position="210"/>
        <end position="303"/>
    </location>
</feature>
<keyword evidence="2 7" id="KW-0813">Transport</keyword>
<keyword evidence="3 6" id="KW-0812">Transmembrane</keyword>
<proteinExistence type="inferred from homology"/>
<keyword evidence="5 6" id="KW-0472">Membrane</keyword>
<dbReference type="GO" id="GO:0055085">
    <property type="term" value="P:transmembrane transport"/>
    <property type="evidence" value="ECO:0007669"/>
    <property type="project" value="InterPro"/>
</dbReference>
<evidence type="ECO:0000256" key="4">
    <source>
        <dbReference type="ARBA" id="ARBA00022737"/>
    </source>
</evidence>
<dbReference type="InterPro" id="IPR023395">
    <property type="entry name" value="MCP_dom_sf"/>
</dbReference>
<dbReference type="InterPro" id="IPR018108">
    <property type="entry name" value="MCP_transmembrane"/>
</dbReference>
<keyword evidence="4" id="KW-0677">Repeat</keyword>